<evidence type="ECO:0000313" key="2">
    <source>
        <dbReference type="Proteomes" id="UP000612282"/>
    </source>
</evidence>
<keyword evidence="2" id="KW-1185">Reference proteome</keyword>
<comment type="caution">
    <text evidence="1">The sequence shown here is derived from an EMBL/GenBank/DDBJ whole genome shotgun (WGS) entry which is preliminary data.</text>
</comment>
<accession>A0ABQ3XT11</accession>
<protein>
    <submittedName>
        <fullName evidence="1">Uncharacterized protein</fullName>
    </submittedName>
</protein>
<reference evidence="1 2" key="1">
    <citation type="submission" date="2021-01" db="EMBL/GenBank/DDBJ databases">
        <title>Whole genome shotgun sequence of Actinoplanes couchii NBRC 106145.</title>
        <authorList>
            <person name="Komaki H."/>
            <person name="Tamura T."/>
        </authorList>
    </citation>
    <scope>NUCLEOTIDE SEQUENCE [LARGE SCALE GENOMIC DNA]</scope>
    <source>
        <strain evidence="1 2">NBRC 106145</strain>
    </source>
</reference>
<dbReference type="Proteomes" id="UP000612282">
    <property type="component" value="Unassembled WGS sequence"/>
</dbReference>
<evidence type="ECO:0000313" key="1">
    <source>
        <dbReference type="EMBL" id="GID61636.1"/>
    </source>
</evidence>
<organism evidence="1 2">
    <name type="scientific">Actinoplanes couchii</name>
    <dbReference type="NCBI Taxonomy" id="403638"/>
    <lineage>
        <taxon>Bacteria</taxon>
        <taxon>Bacillati</taxon>
        <taxon>Actinomycetota</taxon>
        <taxon>Actinomycetes</taxon>
        <taxon>Micromonosporales</taxon>
        <taxon>Micromonosporaceae</taxon>
        <taxon>Actinoplanes</taxon>
    </lineage>
</organism>
<gene>
    <name evidence="1" type="ORF">Aco03nite_100400</name>
</gene>
<proteinExistence type="predicted"/>
<sequence>MRGTGCALRTFAEQVPGLTARCTRASVALRRQWQWQWQWQTIAVALTVQVPGWRPARRSG</sequence>
<name>A0ABQ3XT11_9ACTN</name>
<dbReference type="EMBL" id="BOMG01000131">
    <property type="protein sequence ID" value="GID61636.1"/>
    <property type="molecule type" value="Genomic_DNA"/>
</dbReference>